<dbReference type="Proteomes" id="UP000715441">
    <property type="component" value="Unassembled WGS sequence"/>
</dbReference>
<dbReference type="SUPFAM" id="SSF51735">
    <property type="entry name" value="NAD(P)-binding Rossmann-fold domains"/>
    <property type="match status" value="1"/>
</dbReference>
<evidence type="ECO:0000256" key="1">
    <source>
        <dbReference type="ARBA" id="ARBA00006484"/>
    </source>
</evidence>
<accession>A0ABX1JE45</accession>
<dbReference type="CDD" id="cd05233">
    <property type="entry name" value="SDR_c"/>
    <property type="match status" value="1"/>
</dbReference>
<dbReference type="InterPro" id="IPR050259">
    <property type="entry name" value="SDR"/>
</dbReference>
<dbReference type="PANTHER" id="PTHR42879:SF2">
    <property type="entry name" value="3-OXOACYL-[ACYL-CARRIER-PROTEIN] REDUCTASE FABG"/>
    <property type="match status" value="1"/>
</dbReference>
<name>A0ABX1JE45_9PSEU</name>
<organism evidence="3 4">
    <name type="scientific">Amycolatopsis acididurans</name>
    <dbReference type="NCBI Taxonomy" id="2724524"/>
    <lineage>
        <taxon>Bacteria</taxon>
        <taxon>Bacillati</taxon>
        <taxon>Actinomycetota</taxon>
        <taxon>Actinomycetes</taxon>
        <taxon>Pseudonocardiales</taxon>
        <taxon>Pseudonocardiaceae</taxon>
        <taxon>Amycolatopsis</taxon>
    </lineage>
</organism>
<proteinExistence type="inferred from homology"/>
<comment type="similarity">
    <text evidence="1 2">Belongs to the short-chain dehydrogenases/reductases (SDR) family.</text>
</comment>
<dbReference type="PANTHER" id="PTHR42879">
    <property type="entry name" value="3-OXOACYL-(ACYL-CARRIER-PROTEIN) REDUCTASE"/>
    <property type="match status" value="1"/>
</dbReference>
<dbReference type="Pfam" id="PF00106">
    <property type="entry name" value="adh_short"/>
    <property type="match status" value="1"/>
</dbReference>
<protein>
    <submittedName>
        <fullName evidence="3">SDR family oxidoreductase</fullName>
    </submittedName>
</protein>
<dbReference type="PRINTS" id="PR00081">
    <property type="entry name" value="GDHRDH"/>
</dbReference>
<dbReference type="InterPro" id="IPR036291">
    <property type="entry name" value="NAD(P)-bd_dom_sf"/>
</dbReference>
<evidence type="ECO:0000313" key="4">
    <source>
        <dbReference type="Proteomes" id="UP000715441"/>
    </source>
</evidence>
<dbReference type="PRINTS" id="PR00080">
    <property type="entry name" value="SDRFAMILY"/>
</dbReference>
<dbReference type="PROSITE" id="PS00061">
    <property type="entry name" value="ADH_SHORT"/>
    <property type="match status" value="1"/>
</dbReference>
<evidence type="ECO:0000313" key="3">
    <source>
        <dbReference type="EMBL" id="NKQ58050.1"/>
    </source>
</evidence>
<dbReference type="Gene3D" id="3.40.50.720">
    <property type="entry name" value="NAD(P)-binding Rossmann-like Domain"/>
    <property type="match status" value="1"/>
</dbReference>
<dbReference type="InterPro" id="IPR020904">
    <property type="entry name" value="Sc_DH/Rdtase_CS"/>
</dbReference>
<keyword evidence="4" id="KW-1185">Reference proteome</keyword>
<dbReference type="RefSeq" id="WP_168521504.1">
    <property type="nucleotide sequence ID" value="NZ_JAAXLS010000047.1"/>
</dbReference>
<sequence length="256" mass="26349">MRRAGIVVIARTALVTGGSAGIGLATAARLLADGYAVVITGRDGGRLAAATESLGSPAALSCVVLDALDHDATVERVAELKPDVLVANVGTAFAGDLAHTSLDAWHRVLSTNVTSAFAALQACVPHMKERGWGRIVTVGSLASHRPIRFGVAYTASKHALWGLTRAVALDLRGTGVTANLVAPAFVRTGMTEANVATISAASSRSAAEVEQRLAGLSDLGRLLEPREVADEVAAFVADGSRSGEIRVMGDSARMSQ</sequence>
<dbReference type="EMBL" id="JAAXLS010000047">
    <property type="protein sequence ID" value="NKQ58050.1"/>
    <property type="molecule type" value="Genomic_DNA"/>
</dbReference>
<gene>
    <name evidence="3" type="ORF">HFP15_34840</name>
</gene>
<dbReference type="InterPro" id="IPR002347">
    <property type="entry name" value="SDR_fam"/>
</dbReference>
<evidence type="ECO:0000256" key="2">
    <source>
        <dbReference type="RuleBase" id="RU000363"/>
    </source>
</evidence>
<comment type="caution">
    <text evidence="3">The sequence shown here is derived from an EMBL/GenBank/DDBJ whole genome shotgun (WGS) entry which is preliminary data.</text>
</comment>
<reference evidence="3 4" key="1">
    <citation type="submission" date="2020-04" db="EMBL/GenBank/DDBJ databases">
        <title>Novel species.</title>
        <authorList>
            <person name="Teo W.F.A."/>
            <person name="Lipun K."/>
            <person name="Srisuk N."/>
            <person name="Duangmal K."/>
        </authorList>
    </citation>
    <scope>NUCLEOTIDE SEQUENCE [LARGE SCALE GENOMIC DNA]</scope>
    <source>
        <strain evidence="3 4">K13G38</strain>
    </source>
</reference>